<evidence type="ECO:0000313" key="3">
    <source>
        <dbReference type="Proteomes" id="UP001244341"/>
    </source>
</evidence>
<proteinExistence type="predicted"/>
<protein>
    <submittedName>
        <fullName evidence="2">Uncharacterized protein</fullName>
    </submittedName>
</protein>
<dbReference type="SUPFAM" id="SSF52047">
    <property type="entry name" value="RNI-like"/>
    <property type="match status" value="1"/>
</dbReference>
<dbReference type="Gene3D" id="3.80.10.10">
    <property type="entry name" value="Ribonuclease Inhibitor"/>
    <property type="match status" value="2"/>
</dbReference>
<accession>A0ABY8URH2</accession>
<keyword evidence="3" id="KW-1185">Reference proteome</keyword>
<gene>
    <name evidence="2" type="ORF">OEZ85_001280</name>
</gene>
<comment type="subcellular location">
    <subcellularLocation>
        <location evidence="1">Cytoplasm</location>
        <location evidence="1">Cytoskeleton</location>
        <location evidence="1">Cilium axoneme</location>
    </subcellularLocation>
</comment>
<name>A0ABY8URH2_TETOB</name>
<evidence type="ECO:0000313" key="2">
    <source>
        <dbReference type="EMBL" id="WIA22906.1"/>
    </source>
</evidence>
<organism evidence="2 3">
    <name type="scientific">Tetradesmus obliquus</name>
    <name type="common">Green alga</name>
    <name type="synonym">Acutodesmus obliquus</name>
    <dbReference type="NCBI Taxonomy" id="3088"/>
    <lineage>
        <taxon>Eukaryota</taxon>
        <taxon>Viridiplantae</taxon>
        <taxon>Chlorophyta</taxon>
        <taxon>core chlorophytes</taxon>
        <taxon>Chlorophyceae</taxon>
        <taxon>CS clade</taxon>
        <taxon>Sphaeropleales</taxon>
        <taxon>Scenedesmaceae</taxon>
        <taxon>Tetradesmus</taxon>
    </lineage>
</organism>
<dbReference type="InterPro" id="IPR032675">
    <property type="entry name" value="LRR_dom_sf"/>
</dbReference>
<sequence length="410" mass="44289">MVPAPPKPRAVRTCRTAASAGAFKQVQELPDWQRAALTLQHLPPSLLELEYCWENLWESAPATLDLTHLTALTKLTTGHQVPIFSDAKLPCSLRHLVCGRLQDIQPLLPLRYLRRSEIQSGRSTSEQLARLSSLTGLTQISLGYYDIDSFNADYYVGVDERQLTPSASAAAWPALASKLRELHINCPYCLGSPPDGEVDGLSAAAVAALGSLSALTSFKLMGVDCLDTPPAQLAATLRRCTALQHLQLGQLKLDWLPDGRADDNDGDQTVEQRLDQAKAAGMEAVAAAIARLPNLKSIRLLALPLSVRAAATLAAAAAGTQLTRLQLVHCGVTATGLSAVALRLSNLRDLEVHVDGDVDAAIPVLGRLPLQRLKLGHGWNSCKLESFEVFLPNWRSLMRSYLPGGRRSLA</sequence>
<dbReference type="EMBL" id="CP126222">
    <property type="protein sequence ID" value="WIA22906.1"/>
    <property type="molecule type" value="Genomic_DNA"/>
</dbReference>
<evidence type="ECO:0000256" key="1">
    <source>
        <dbReference type="ARBA" id="ARBA00004430"/>
    </source>
</evidence>
<reference evidence="2 3" key="1">
    <citation type="submission" date="2023-05" db="EMBL/GenBank/DDBJ databases">
        <title>A 100% complete, gapless, phased diploid assembly of the Scenedesmus obliquus UTEX 3031 genome.</title>
        <authorList>
            <person name="Biondi T.C."/>
            <person name="Hanschen E.R."/>
            <person name="Kwon T."/>
            <person name="Eng W."/>
            <person name="Kruse C.P.S."/>
            <person name="Koehler S.I."/>
            <person name="Kunde Y."/>
            <person name="Gleasner C.D."/>
            <person name="You Mak K.T."/>
            <person name="Polle J."/>
            <person name="Hovde B.T."/>
            <person name="Starkenburg S.R."/>
        </authorList>
    </citation>
    <scope>NUCLEOTIDE SEQUENCE [LARGE SCALE GENOMIC DNA]</scope>
    <source>
        <strain evidence="2 3">DOE0152z</strain>
    </source>
</reference>
<dbReference type="Proteomes" id="UP001244341">
    <property type="component" value="Chromosome 15b"/>
</dbReference>